<dbReference type="KEGG" id="abs:AZOBR_p280139"/>
<proteinExistence type="predicted"/>
<keyword evidence="1" id="KW-0614">Plasmid</keyword>
<evidence type="ECO:0000313" key="2">
    <source>
        <dbReference type="Proteomes" id="UP000007319"/>
    </source>
</evidence>
<reference evidence="1 2" key="1">
    <citation type="journal article" date="2011" name="PLoS Genet.">
        <title>Azospirillum genomes reveal transition of bacteria from aquatic to terrestrial environments.</title>
        <authorList>
            <person name="Wisniewski-Dye F."/>
            <person name="Borziak K."/>
            <person name="Khalsa-Moyers G."/>
            <person name="Alexandre G."/>
            <person name="Sukharnikov L.O."/>
            <person name="Wuichet K."/>
            <person name="Hurst G.B."/>
            <person name="McDonald W.H."/>
            <person name="Robertson J.S."/>
            <person name="Barbe V."/>
            <person name="Calteau A."/>
            <person name="Rouy Z."/>
            <person name="Mangenot S."/>
            <person name="Prigent-Combaret C."/>
            <person name="Normand P."/>
            <person name="Boyer M."/>
            <person name="Siguier P."/>
            <person name="Dessaux Y."/>
            <person name="Elmerich C."/>
            <person name="Condemine G."/>
            <person name="Krishnen G."/>
            <person name="Kennedy I."/>
            <person name="Paterson A.H."/>
            <person name="Gonzalez V."/>
            <person name="Mavingui P."/>
            <person name="Zhulin I.B."/>
        </authorList>
    </citation>
    <scope>NUCLEOTIDE SEQUENCE [LARGE SCALE GENOMIC DNA]</scope>
    <source>
        <strain evidence="1 2">Sp245</strain>
    </source>
</reference>
<name>A0A9P1JYK4_9PROT</name>
<protein>
    <submittedName>
        <fullName evidence="1">Uncharacterized protein</fullName>
    </submittedName>
</protein>
<evidence type="ECO:0000313" key="1">
    <source>
        <dbReference type="EMBL" id="CCD02253.1"/>
    </source>
</evidence>
<keyword evidence="2" id="KW-1185">Reference proteome</keyword>
<dbReference type="EMBL" id="HE577329">
    <property type="protein sequence ID" value="CCD02253.1"/>
    <property type="molecule type" value="Genomic_DNA"/>
</dbReference>
<accession>A0A9P1JYK4</accession>
<dbReference type="Proteomes" id="UP000007319">
    <property type="component" value="Plasmid AZOBR_p2"/>
</dbReference>
<organism evidence="1 2">
    <name type="scientific">Azospirillum baldaniorum</name>
    <dbReference type="NCBI Taxonomy" id="1064539"/>
    <lineage>
        <taxon>Bacteria</taxon>
        <taxon>Pseudomonadati</taxon>
        <taxon>Pseudomonadota</taxon>
        <taxon>Alphaproteobacteria</taxon>
        <taxon>Rhodospirillales</taxon>
        <taxon>Azospirillaceae</taxon>
        <taxon>Azospirillum</taxon>
    </lineage>
</organism>
<gene>
    <name evidence="1" type="ORF">AZOBR_p280139</name>
</gene>
<dbReference type="AlphaFoldDB" id="A0A9P1JYK4"/>
<geneLocation type="plasmid" evidence="1 2">
    <name>AZOBR_p2</name>
</geneLocation>
<sequence>MPLDLLHFPALVRAVGHDTVVVVVLNGGRCRRRLLDGGIHHETTAATADDSAADEVWVEIGQGSGPQDETGVGNLRLLQEDSGNEVGDHVGLAPDNRLPGDPGVGLCSVDAELQHLGRRLPICVLPHRGDGCQM</sequence>